<dbReference type="InterPro" id="IPR020084">
    <property type="entry name" value="NUDIX_hydrolase_CS"/>
</dbReference>
<feature type="transmembrane region" description="Helical" evidence="6">
    <location>
        <begin position="221"/>
        <end position="243"/>
    </location>
</feature>
<dbReference type="Proteomes" id="UP001139488">
    <property type="component" value="Unassembled WGS sequence"/>
</dbReference>
<keyword evidence="6" id="KW-1133">Transmembrane helix</keyword>
<accession>A0A9X2AVW2</accession>
<proteinExistence type="inferred from homology"/>
<evidence type="ECO:0000256" key="3">
    <source>
        <dbReference type="ARBA" id="ARBA00022723"/>
    </source>
</evidence>
<reference evidence="9" key="1">
    <citation type="submission" date="2021-11" db="EMBL/GenBank/DDBJ databases">
        <title>Vibrio ZSDE26 sp. nov. and Vibrio ZSDZ34 sp. nov., isolated from coastal seawater in Qingdao.</title>
        <authorList>
            <person name="Zhang P."/>
        </authorList>
    </citation>
    <scope>NUCLEOTIDE SEQUENCE</scope>
    <source>
        <strain evidence="9">ZSDZ34</strain>
    </source>
</reference>
<comment type="caution">
    <text evidence="9">The sequence shown here is derived from an EMBL/GenBank/DDBJ whole genome shotgun (WGS) entry which is preliminary data.</text>
</comment>
<comment type="similarity">
    <text evidence="2">Belongs to the Nudix hydrolase family.</text>
</comment>
<keyword evidence="10" id="KW-1185">Reference proteome</keyword>
<evidence type="ECO:0000313" key="9">
    <source>
        <dbReference type="EMBL" id="MCJ2376556.1"/>
    </source>
</evidence>
<evidence type="ECO:0000313" key="10">
    <source>
        <dbReference type="Proteomes" id="UP001139488"/>
    </source>
</evidence>
<dbReference type="InterPro" id="IPR015797">
    <property type="entry name" value="NUDIX_hydrolase-like_dom_sf"/>
</dbReference>
<keyword evidence="5" id="KW-0460">Magnesium</keyword>
<feature type="transmembrane region" description="Helical" evidence="6">
    <location>
        <begin position="250"/>
        <end position="268"/>
    </location>
</feature>
<dbReference type="Pfam" id="PF00293">
    <property type="entry name" value="NUDIX"/>
    <property type="match status" value="1"/>
</dbReference>
<evidence type="ECO:0000256" key="2">
    <source>
        <dbReference type="ARBA" id="ARBA00005582"/>
    </source>
</evidence>
<feature type="signal peptide" evidence="7">
    <location>
        <begin position="1"/>
        <end position="22"/>
    </location>
</feature>
<dbReference type="EMBL" id="JAJNNZ010000004">
    <property type="protein sequence ID" value="MCJ2376556.1"/>
    <property type="molecule type" value="Genomic_DNA"/>
</dbReference>
<keyword evidence="7" id="KW-0732">Signal</keyword>
<evidence type="ECO:0000256" key="6">
    <source>
        <dbReference type="SAM" id="Phobius"/>
    </source>
</evidence>
<evidence type="ECO:0000256" key="7">
    <source>
        <dbReference type="SAM" id="SignalP"/>
    </source>
</evidence>
<keyword evidence="6" id="KW-0472">Membrane</keyword>
<dbReference type="GO" id="GO:0016818">
    <property type="term" value="F:hydrolase activity, acting on acid anhydrides, in phosphorus-containing anhydrides"/>
    <property type="evidence" value="ECO:0007669"/>
    <property type="project" value="TreeGrafter"/>
</dbReference>
<dbReference type="CDD" id="cd02883">
    <property type="entry name" value="NUDIX_Hydrolase"/>
    <property type="match status" value="1"/>
</dbReference>
<keyword evidence="4 9" id="KW-0378">Hydrolase</keyword>
<feature type="transmembrane region" description="Helical" evidence="6">
    <location>
        <begin position="449"/>
        <end position="472"/>
    </location>
</feature>
<dbReference type="PROSITE" id="PS51462">
    <property type="entry name" value="NUDIX"/>
    <property type="match status" value="1"/>
</dbReference>
<feature type="transmembrane region" description="Helical" evidence="6">
    <location>
        <begin position="427"/>
        <end position="443"/>
    </location>
</feature>
<feature type="transmembrane region" description="Helical" evidence="6">
    <location>
        <begin position="398"/>
        <end position="415"/>
    </location>
</feature>
<dbReference type="Gene3D" id="3.90.79.10">
    <property type="entry name" value="Nucleoside Triphosphate Pyrophosphohydrolase"/>
    <property type="match status" value="1"/>
</dbReference>
<name>A0A9X2AVW2_9VIBR</name>
<evidence type="ECO:0000256" key="5">
    <source>
        <dbReference type="ARBA" id="ARBA00022842"/>
    </source>
</evidence>
<feature type="transmembrane region" description="Helical" evidence="6">
    <location>
        <begin position="339"/>
        <end position="357"/>
    </location>
</feature>
<feature type="chain" id="PRO_5040917063" evidence="7">
    <location>
        <begin position="23"/>
        <end position="480"/>
    </location>
</feature>
<dbReference type="PANTHER" id="PTHR43758">
    <property type="entry name" value="7,8-DIHYDRO-8-OXOGUANINE TRIPHOSPHATASE"/>
    <property type="match status" value="1"/>
</dbReference>
<evidence type="ECO:0000256" key="1">
    <source>
        <dbReference type="ARBA" id="ARBA00001946"/>
    </source>
</evidence>
<feature type="transmembrane region" description="Helical" evidence="6">
    <location>
        <begin position="377"/>
        <end position="392"/>
    </location>
</feature>
<dbReference type="SUPFAM" id="SSF55811">
    <property type="entry name" value="Nudix"/>
    <property type="match status" value="1"/>
</dbReference>
<evidence type="ECO:0000256" key="4">
    <source>
        <dbReference type="ARBA" id="ARBA00022801"/>
    </source>
</evidence>
<feature type="domain" description="Nudix hydrolase" evidence="8">
    <location>
        <begin position="35"/>
        <end position="184"/>
    </location>
</feature>
<keyword evidence="3" id="KW-0479">Metal-binding</keyword>
<gene>
    <name evidence="9" type="ORF">LNL84_06870</name>
</gene>
<sequence>MQRYLRTLLLGLLTLLSSLSFAQESVIEAKSPDEKVLRGALCLIKADQRLLLVDEIITNKLSLPGGTISTGEFPQLAAQRETWEEAGLVVSVGKELGRTDSAIIYHCFSDSEIIAYNNSANGRGNDLPIWFAPHYGVEVRGATLVNPYYISKESYRYPAQWQVIQELFEQATDQPVRYVDQLIEQAPPLRQLELNWIQSIQGVVLNSPNWLNDILVMTGKVIEVICHPIFLIMCISLIYWSFGKAVTLKLFFAVNATSLFVVVAQQGFSMPVPHAYMPMLSFSNGQGFSFPDLYMANWICFSCIFIRTVSPRHSIRFAVISSTAALLLSFFMFVTGSAFITDLIVGAILGALVSWHFIRLDVSPLVGGEDLFSRKRVWLGVILVTLVLLIVWPFPTFLYWLVASAAMLVNSVVWRNHSPNNQGKARVFSLVVVALVAALYIAIKSWLSFSGLGSIAVSVVAIFCLLVLPVSLAERWELKR</sequence>
<comment type="cofactor">
    <cofactor evidence="1">
        <name>Mg(2+)</name>
        <dbReference type="ChEBI" id="CHEBI:18420"/>
    </cofactor>
</comment>
<dbReference type="GO" id="GO:0046872">
    <property type="term" value="F:metal ion binding"/>
    <property type="evidence" value="ECO:0007669"/>
    <property type="project" value="UniProtKB-KW"/>
</dbReference>
<dbReference type="InterPro" id="IPR000086">
    <property type="entry name" value="NUDIX_hydrolase_dom"/>
</dbReference>
<keyword evidence="6" id="KW-0812">Transmembrane</keyword>
<dbReference type="PROSITE" id="PS00893">
    <property type="entry name" value="NUDIX_BOX"/>
    <property type="match status" value="1"/>
</dbReference>
<dbReference type="AlphaFoldDB" id="A0A9X2AVW2"/>
<organism evidence="9 10">
    <name type="scientific">Vibrio gelatinilyticus</name>
    <dbReference type="NCBI Taxonomy" id="2893468"/>
    <lineage>
        <taxon>Bacteria</taxon>
        <taxon>Pseudomonadati</taxon>
        <taxon>Pseudomonadota</taxon>
        <taxon>Gammaproteobacteria</taxon>
        <taxon>Vibrionales</taxon>
        <taxon>Vibrionaceae</taxon>
        <taxon>Vibrio</taxon>
    </lineage>
</organism>
<dbReference type="RefSeq" id="WP_244356203.1">
    <property type="nucleotide sequence ID" value="NZ_JAJNNZ010000004.1"/>
</dbReference>
<protein>
    <submittedName>
        <fullName evidence="9">NUDIX hydrolase</fullName>
    </submittedName>
</protein>
<feature type="transmembrane region" description="Helical" evidence="6">
    <location>
        <begin position="315"/>
        <end position="333"/>
    </location>
</feature>
<evidence type="ECO:0000259" key="8">
    <source>
        <dbReference type="PROSITE" id="PS51462"/>
    </source>
</evidence>
<dbReference type="GO" id="GO:0005737">
    <property type="term" value="C:cytoplasm"/>
    <property type="evidence" value="ECO:0007669"/>
    <property type="project" value="TreeGrafter"/>
</dbReference>
<dbReference type="PANTHER" id="PTHR43758:SF8">
    <property type="entry name" value="8-OXO-DGTP DIPHOSPHATASE YTKD-RELATED"/>
    <property type="match status" value="1"/>
</dbReference>
<feature type="transmembrane region" description="Helical" evidence="6">
    <location>
        <begin position="288"/>
        <end position="308"/>
    </location>
</feature>